<organism evidence="1">
    <name type="scientific">Schistocephalus solidus</name>
    <name type="common">Tapeworm</name>
    <dbReference type="NCBI Taxonomy" id="70667"/>
    <lineage>
        <taxon>Eukaryota</taxon>
        <taxon>Metazoa</taxon>
        <taxon>Spiralia</taxon>
        <taxon>Lophotrochozoa</taxon>
        <taxon>Platyhelminthes</taxon>
        <taxon>Cestoda</taxon>
        <taxon>Eucestoda</taxon>
        <taxon>Diphyllobothriidea</taxon>
        <taxon>Diphyllobothriidae</taxon>
        <taxon>Schistocephalus</taxon>
    </lineage>
</organism>
<evidence type="ECO:0000313" key="1">
    <source>
        <dbReference type="EMBL" id="JAP46549.1"/>
    </source>
</evidence>
<gene>
    <name evidence="1" type="ORF">TR116880</name>
</gene>
<proteinExistence type="predicted"/>
<protein>
    <submittedName>
        <fullName evidence="1">Uncharacterized protein</fullName>
    </submittedName>
</protein>
<dbReference type="EMBL" id="GEEE01016676">
    <property type="protein sequence ID" value="JAP46549.1"/>
    <property type="molecule type" value="Transcribed_RNA"/>
</dbReference>
<sequence length="121" mass="13200">MVLCRETDEPFIRRAVFSHCTVAKRLSSGCITVLCSVMPIIHDRATDYDTSDRCPKFVLEGLFVLVSSTQCSTRVSDRNTRICECSPRCHLPATQKGSLNQVAQNDCGTDATTAVSGTALI</sequence>
<name>A0A0X3P3R7_SCHSO</name>
<dbReference type="AlphaFoldDB" id="A0A0X3P3R7"/>
<reference evidence="1" key="1">
    <citation type="submission" date="2016-01" db="EMBL/GenBank/DDBJ databases">
        <title>Reference transcriptome for the parasite Schistocephalus solidus: insights into the molecular evolution of parasitism.</title>
        <authorList>
            <person name="Hebert F.O."/>
            <person name="Grambauer S."/>
            <person name="Barber I."/>
            <person name="Landry C.R."/>
            <person name="Aubin-Horth N."/>
        </authorList>
    </citation>
    <scope>NUCLEOTIDE SEQUENCE</scope>
</reference>
<accession>A0A0X3P3R7</accession>